<keyword evidence="2" id="KW-1185">Reference proteome</keyword>
<dbReference type="EMBL" id="CACRXK020000530">
    <property type="protein sequence ID" value="CAB3982676.1"/>
    <property type="molecule type" value="Genomic_DNA"/>
</dbReference>
<dbReference type="Proteomes" id="UP001152795">
    <property type="component" value="Unassembled WGS sequence"/>
</dbReference>
<organism evidence="1 2">
    <name type="scientific">Paramuricea clavata</name>
    <name type="common">Red gorgonian</name>
    <name type="synonym">Violescent sea-whip</name>
    <dbReference type="NCBI Taxonomy" id="317549"/>
    <lineage>
        <taxon>Eukaryota</taxon>
        <taxon>Metazoa</taxon>
        <taxon>Cnidaria</taxon>
        <taxon>Anthozoa</taxon>
        <taxon>Octocorallia</taxon>
        <taxon>Malacalcyonacea</taxon>
        <taxon>Plexauridae</taxon>
        <taxon>Paramuricea</taxon>
    </lineage>
</organism>
<proteinExistence type="predicted"/>
<gene>
    <name evidence="1" type="ORF">PACLA_8A054148</name>
</gene>
<sequence>MINDLTVKDSDVNNILVKFADDMTVSAPLKNSYDSAPVQVDNIEKWTETNRMSLNLDKTWEMVVSGKSTNPLPEPIAGIERKTWLKLLGTTLQNDPSCWDLQVDNLLTRASSRKHILRICRSYVYSKKQLTFLFNALIMSLFAYGIETIIGGICGSDSRDKKEEVTVIPLVSCSRDIAKHLGSLAFFGPESEVDLILSRAAIFKIPQDINDMTICPFHRGKLGLGWTRGASIRCRVPPVLSQHGNKTKKSWPKGERGLGKYDSLHVLRKTGMFIQCGSGKNVLSDFDA</sequence>
<name>A0A7D9DCT5_PARCT</name>
<comment type="caution">
    <text evidence="1">The sequence shown here is derived from an EMBL/GenBank/DDBJ whole genome shotgun (WGS) entry which is preliminary data.</text>
</comment>
<dbReference type="AlphaFoldDB" id="A0A7D9DCT5"/>
<accession>A0A7D9DCT5</accession>
<dbReference type="OrthoDB" id="5983390at2759"/>
<evidence type="ECO:0000313" key="2">
    <source>
        <dbReference type="Proteomes" id="UP001152795"/>
    </source>
</evidence>
<protein>
    <submittedName>
        <fullName evidence="1">Uncharacterized protein</fullName>
    </submittedName>
</protein>
<evidence type="ECO:0000313" key="1">
    <source>
        <dbReference type="EMBL" id="CAB3982676.1"/>
    </source>
</evidence>
<reference evidence="1" key="1">
    <citation type="submission" date="2020-04" db="EMBL/GenBank/DDBJ databases">
        <authorList>
            <person name="Alioto T."/>
            <person name="Alioto T."/>
            <person name="Gomez Garrido J."/>
        </authorList>
    </citation>
    <scope>NUCLEOTIDE SEQUENCE</scope>
    <source>
        <strain evidence="1">A484AB</strain>
    </source>
</reference>